<keyword evidence="1" id="KW-0547">Nucleotide-binding</keyword>
<dbReference type="RefSeq" id="WP_032494783.1">
    <property type="nucleotide sequence ID" value="NZ_CAXDZG010000008.1"/>
</dbReference>
<dbReference type="GO" id="GO:0016301">
    <property type="term" value="F:kinase activity"/>
    <property type="evidence" value="ECO:0007669"/>
    <property type="project" value="InterPro"/>
</dbReference>
<dbReference type="SUPFAM" id="SSF52540">
    <property type="entry name" value="P-loop containing nucleoside triphosphate hydrolases"/>
    <property type="match status" value="1"/>
</dbReference>
<evidence type="ECO:0000256" key="2">
    <source>
        <dbReference type="ARBA" id="ARBA00022840"/>
    </source>
</evidence>
<organism evidence="4">
    <name type="scientific">Neisseria gonorrhoeae</name>
    <dbReference type="NCBI Taxonomy" id="485"/>
    <lineage>
        <taxon>Bacteria</taxon>
        <taxon>Pseudomonadati</taxon>
        <taxon>Pseudomonadota</taxon>
        <taxon>Betaproteobacteria</taxon>
        <taxon>Neisseriales</taxon>
        <taxon>Neisseriaceae</taxon>
        <taxon>Neisseria</taxon>
    </lineage>
</organism>
<dbReference type="EMBL" id="GU479464">
    <property type="protein sequence ID" value="ADF36617.1"/>
    <property type="molecule type" value="Genomic_DNA"/>
</dbReference>
<name>D5K9E4_NEIGO</name>
<geneLocation type="plasmid" evidence="4">
    <name>pEP5050</name>
</geneLocation>
<reference evidence="4" key="1">
    <citation type="journal article" date="2010" name="PLoS ONE">
        <title>Conjugative plasmids of Neisseria gonorrhoeae.</title>
        <authorList>
            <person name="Pachulec E."/>
            <person name="van der Does C."/>
        </authorList>
    </citation>
    <scope>NUCLEOTIDE SEQUENCE</scope>
    <source>
        <strain evidence="4">5050</strain>
        <plasmid evidence="4">pEP5050</plasmid>
    </source>
</reference>
<keyword evidence="4" id="KW-0614">Plasmid</keyword>
<proteinExistence type="predicted"/>
<dbReference type="Gene3D" id="3.40.50.300">
    <property type="entry name" value="P-loop containing nucleotide triphosphate hydrolases"/>
    <property type="match status" value="1"/>
</dbReference>
<dbReference type="Pfam" id="PF06414">
    <property type="entry name" value="Zeta_toxin"/>
    <property type="match status" value="1"/>
</dbReference>
<evidence type="ECO:0000256" key="1">
    <source>
        <dbReference type="ARBA" id="ARBA00022741"/>
    </source>
</evidence>
<dbReference type="InterPro" id="IPR027417">
    <property type="entry name" value="P-loop_NTPase"/>
</dbReference>
<sequence length="402" mass="44629">MIEYTPLSAEGKARILNGFMKPRLSRTQSVEQPKIVLVGAQPGAGKSKAASLAKSELRQEGGYIHVDADIMRALIPAPEGVVYSSEQTQKDAGALAISVRNSAKENRRNIVEEGTFRNAASISQFIRDRKSEGYGVEMLAVATASEESVAGIFKRYEEQHAKGVSQPRFVEESYHNEAMAGFKDTLSQCESSFDRVRVTNRAGDILYDSLNRRQNQYETAKDALSAYQEITPKRLKQVVKAWDEIQLQAESRSIDPIPNYLGMVKQHSEAIYQRVEEIYRQERVVANSEGATLQRKSGDTWQDIEKAEAKGMKAGIHMLGTAKPAKSGREYSGEIVHKDEASVFQKTDQGLIRHKAVQGMAEGKFSSLSEQVEIGQKVSIKREGNELSVKPADASLKKTMKR</sequence>
<protein>
    <submittedName>
        <fullName evidence="4">Zeta_2 toxin</fullName>
    </submittedName>
</protein>
<dbReference type="AlphaFoldDB" id="D5K9E4"/>
<evidence type="ECO:0000259" key="3">
    <source>
        <dbReference type="Pfam" id="PF06414"/>
    </source>
</evidence>
<dbReference type="GO" id="GO:0005524">
    <property type="term" value="F:ATP binding"/>
    <property type="evidence" value="ECO:0007669"/>
    <property type="project" value="UniProtKB-KW"/>
</dbReference>
<keyword evidence="2" id="KW-0067">ATP-binding</keyword>
<feature type="domain" description="Zeta toxin" evidence="3">
    <location>
        <begin position="28"/>
        <end position="209"/>
    </location>
</feature>
<dbReference type="InterPro" id="IPR010488">
    <property type="entry name" value="Zeta_toxin_domain"/>
</dbReference>
<evidence type="ECO:0000313" key="4">
    <source>
        <dbReference type="EMBL" id="ADF36617.1"/>
    </source>
</evidence>
<accession>D5K9E4</accession>